<dbReference type="InterPro" id="IPR050742">
    <property type="entry name" value="Helicase_Restrict-Modif_Enz"/>
</dbReference>
<dbReference type="PROSITE" id="PS51192">
    <property type="entry name" value="HELICASE_ATP_BIND_1"/>
    <property type="match status" value="1"/>
</dbReference>
<dbReference type="GO" id="GO:0006304">
    <property type="term" value="P:DNA modification"/>
    <property type="evidence" value="ECO:0007669"/>
    <property type="project" value="InterPro"/>
</dbReference>
<reference evidence="2" key="1">
    <citation type="submission" date="2018-01" db="EMBL/GenBank/DDBJ databases">
        <authorList>
            <person name="Regsiter A."/>
            <person name="William W."/>
        </authorList>
    </citation>
    <scope>NUCLEOTIDE SEQUENCE</scope>
    <source>
        <strain evidence="2">TRIP AH-1</strain>
    </source>
</reference>
<dbReference type="GO" id="GO:0009035">
    <property type="term" value="F:type I site-specific deoxyribonuclease activity"/>
    <property type="evidence" value="ECO:0007669"/>
    <property type="project" value="UniProtKB-EC"/>
</dbReference>
<name>A0A445MTH9_9BACT</name>
<dbReference type="SMART" id="SM00487">
    <property type="entry name" value="DEXDc"/>
    <property type="match status" value="1"/>
</dbReference>
<dbReference type="Gene3D" id="3.40.50.300">
    <property type="entry name" value="P-loop containing nucleotide triphosphate hydrolases"/>
    <property type="match status" value="2"/>
</dbReference>
<protein>
    <submittedName>
        <fullName evidence="2">Type I restriction enzyme EcoEI R protein</fullName>
        <ecNumber evidence="2">3.1.21.3</ecNumber>
    </submittedName>
</protein>
<evidence type="ECO:0000259" key="1">
    <source>
        <dbReference type="PROSITE" id="PS51192"/>
    </source>
</evidence>
<dbReference type="AlphaFoldDB" id="A0A445MTH9"/>
<proteinExistence type="predicted"/>
<sequence>MDKKSLSERDICTKIITPAILEAGWLQSQFREEVKLTEGRVMVRGKLAARVQNPNAKGGPKRADYVIYGAPYLPLAVVEAKQNKFSIGHGMQQALTYAEMLDAPFAISSNGDGFLLHDRTGISQPVERELSLAEFPRFDNLWPFYLKWKGMNRPEAAKLIEQPYYADGSGKKPYYFQRVAINRAIEAIAKDQQRLLLVMATGTGKTYTAFQIIWRLWKAKKKKRILFLADRNILVDQTMQQDFAPFGEVMHKITNREVKKNYEIYLSLYQAVTGTEEWKQIYRQFPPDFFDLVVVDECHRGSAAEDSVWREVLDYFTEATHLGLTATPKETKEISNITYFGEPIYTYSLKQGIEDGFLAPYKVIRIVTDVDALGYTPEKGKIDKHGNLVEQRQYNTTDFDRNLVLTLRTEFVAGKIWEYLSSVDPMAKTIVFCDDQDHAERMRQALVKRIPAAADNRRYVMRITSDDTEGKAQISYFIDNDESYPVIATTSKLLSTGVDAKTCKLIVLDQTINSMTEFKQIVGRGTRLREDYQKLYFTIMDFKGATRHFADPDFDGEPVVVYEPKPDDPVVPPEEEITEPWEVAEPETHYGLEEDDVAAEGGVEDEAGEPRGHIKYVLDDVDVKQALQREQYLNADGQLITEDYRVFLKSEMRKVLLHRFGSLKEFLRRWSEAERKQAVIDELKEIGLPLEILQKAVPNADKLDVFDLIAHIAFDQKPLTRVERANNVKKRNYFAKYGNHARQVLEALLEKYADHGISDMEDPKVLELPPFNQLGSKTQIRRGIFGGPDKYSQAITELEQALYELKTA</sequence>
<gene>
    <name evidence="2" type="primary">hsdR</name>
    <name evidence="2" type="ORF">PITCH_A1520011</name>
</gene>
<dbReference type="PANTHER" id="PTHR47396:SF1">
    <property type="entry name" value="ATP-DEPENDENT HELICASE IRC3-RELATED"/>
    <property type="match status" value="1"/>
</dbReference>
<dbReference type="SUPFAM" id="SSF52540">
    <property type="entry name" value="P-loop containing nucleoside triphosphate hydrolases"/>
    <property type="match status" value="2"/>
</dbReference>
<dbReference type="InterPro" id="IPR006935">
    <property type="entry name" value="Helicase/UvrB_N"/>
</dbReference>
<organism evidence="2">
    <name type="scientific">uncultured Desulfobacterium sp</name>
    <dbReference type="NCBI Taxonomy" id="201089"/>
    <lineage>
        <taxon>Bacteria</taxon>
        <taxon>Pseudomonadati</taxon>
        <taxon>Thermodesulfobacteriota</taxon>
        <taxon>Desulfobacteria</taxon>
        <taxon>Desulfobacterales</taxon>
        <taxon>Desulfobacteriaceae</taxon>
        <taxon>Desulfobacterium</taxon>
        <taxon>environmental samples</taxon>
    </lineage>
</organism>
<dbReference type="Pfam" id="PF08463">
    <property type="entry name" value="EcoEI_R_C"/>
    <property type="match status" value="1"/>
</dbReference>
<dbReference type="InterPro" id="IPR014001">
    <property type="entry name" value="Helicase_ATP-bd"/>
</dbReference>
<dbReference type="EC" id="3.1.21.3" evidence="2"/>
<dbReference type="InterPro" id="IPR027417">
    <property type="entry name" value="P-loop_NTPase"/>
</dbReference>
<dbReference type="Pfam" id="PF13588">
    <property type="entry name" value="HSDR_N_2"/>
    <property type="match status" value="1"/>
</dbReference>
<evidence type="ECO:0000313" key="2">
    <source>
        <dbReference type="EMBL" id="SPD72753.1"/>
    </source>
</evidence>
<dbReference type="InterPro" id="IPR013670">
    <property type="entry name" value="EcoEI_R_C_dom"/>
</dbReference>
<dbReference type="EMBL" id="OJIN01000060">
    <property type="protein sequence ID" value="SPD72753.1"/>
    <property type="molecule type" value="Genomic_DNA"/>
</dbReference>
<dbReference type="CDD" id="cd18799">
    <property type="entry name" value="SF2_C_EcoAI-like"/>
    <property type="match status" value="1"/>
</dbReference>
<accession>A0A445MTH9</accession>
<dbReference type="NCBIfam" id="NF046051">
    <property type="entry name" value="restrict_EcoAI"/>
    <property type="match status" value="1"/>
</dbReference>
<keyword evidence="2" id="KW-0378">Hydrolase</keyword>
<dbReference type="GO" id="GO:0005829">
    <property type="term" value="C:cytosol"/>
    <property type="evidence" value="ECO:0007669"/>
    <property type="project" value="TreeGrafter"/>
</dbReference>
<dbReference type="InterPro" id="IPR029464">
    <property type="entry name" value="HSDR_N"/>
</dbReference>
<dbReference type="Pfam" id="PF04851">
    <property type="entry name" value="ResIII"/>
    <property type="match status" value="1"/>
</dbReference>
<dbReference type="PANTHER" id="PTHR47396">
    <property type="entry name" value="TYPE I RESTRICTION ENZYME ECOKI R PROTEIN"/>
    <property type="match status" value="1"/>
</dbReference>
<dbReference type="CDD" id="cd18032">
    <property type="entry name" value="DEXHc_RE_I_III_res"/>
    <property type="match status" value="1"/>
</dbReference>
<dbReference type="GO" id="GO:0003677">
    <property type="term" value="F:DNA binding"/>
    <property type="evidence" value="ECO:0007669"/>
    <property type="project" value="InterPro"/>
</dbReference>
<dbReference type="Gene3D" id="3.90.1570.30">
    <property type="match status" value="1"/>
</dbReference>
<dbReference type="GO" id="GO:0005524">
    <property type="term" value="F:ATP binding"/>
    <property type="evidence" value="ECO:0007669"/>
    <property type="project" value="InterPro"/>
</dbReference>
<feature type="domain" description="Helicase ATP-binding" evidence="1">
    <location>
        <begin position="186"/>
        <end position="346"/>
    </location>
</feature>